<protein>
    <submittedName>
        <fullName evidence="1">Uncharacterized protein</fullName>
    </submittedName>
</protein>
<gene>
    <name evidence="1" type="ORF">BAL341_1462</name>
</gene>
<proteinExistence type="predicted"/>
<name>A0A486XP62_9GAMM</name>
<reference evidence="1" key="1">
    <citation type="submission" date="2019-04" db="EMBL/GenBank/DDBJ databases">
        <authorList>
            <person name="Brambilla D."/>
        </authorList>
    </citation>
    <scope>NUCLEOTIDE SEQUENCE</scope>
    <source>
        <strain evidence="1">BAL1</strain>
    </source>
</reference>
<dbReference type="AlphaFoldDB" id="A0A486XP62"/>
<sequence>MQQQKVMKVVSPASATKPLCHRPAYLTEIRDKVQIKFTKLTDQGLS</sequence>
<organism evidence="1">
    <name type="scientific">Rheinheimera sp. BAL341</name>
    <dbReference type="NCBI Taxonomy" id="1708203"/>
    <lineage>
        <taxon>Bacteria</taxon>
        <taxon>Pseudomonadati</taxon>
        <taxon>Pseudomonadota</taxon>
        <taxon>Gammaproteobacteria</taxon>
        <taxon>Chromatiales</taxon>
        <taxon>Chromatiaceae</taxon>
        <taxon>Rheinheimera</taxon>
    </lineage>
</organism>
<dbReference type="EMBL" id="CAAJGR010000083">
    <property type="protein sequence ID" value="VHO03534.1"/>
    <property type="molecule type" value="Genomic_DNA"/>
</dbReference>
<accession>A0A486XP62</accession>
<evidence type="ECO:0000313" key="1">
    <source>
        <dbReference type="EMBL" id="VHO03534.1"/>
    </source>
</evidence>